<organism evidence="3">
    <name type="scientific">Thrips tabaci associated dsRNA virus 1</name>
    <dbReference type="NCBI Taxonomy" id="2771479"/>
    <lineage>
        <taxon>Viruses</taxon>
        <taxon>Riboviria</taxon>
        <taxon>Orthornavirae</taxon>
        <taxon>Duplornaviricota</taxon>
        <taxon>Chrymotiviricetes</taxon>
        <taxon>Ghabrivirales</taxon>
        <taxon>Alphatotivirineae</taxon>
        <taxon>Spiciviridae</taxon>
        <taxon>Spicivirus</taxon>
        <taxon>Spicivirus jyuni</taxon>
    </lineage>
</organism>
<feature type="region of interest" description="Disordered" evidence="1">
    <location>
        <begin position="1"/>
        <end position="351"/>
    </location>
</feature>
<name>A0A7H1D331_9VIRU</name>
<keyword evidence="2" id="KW-0812">Transmembrane</keyword>
<feature type="compositionally biased region" description="Polar residues" evidence="1">
    <location>
        <begin position="195"/>
        <end position="216"/>
    </location>
</feature>
<keyword evidence="2" id="KW-1133">Transmembrane helix</keyword>
<sequence length="1098" mass="118834">MEKEQKETTPTAGRAASLPPHVQGLNAHDRAWLTPHHRSFPRCPPLRRLLLPRRRPSKLEGQEEQVGACPVPPALETSPGRGQPQAPGVGARPPTPHGGWGAGKGPIAASPKLVATRSLVGPMRDHPHPKPPISQRVWRAPLALTQPSKKSEKRRRSSSAHSSTRCALSSRVSVSPARAPKDGSLSKRSKRSTHPSRSSCPQAVTTGHSDTTASKDSLNTSTTHRSSTSLRTLQDVSQSVTPDRDDNQGLSQPKYDLPPPADTASQRRSRATKRSLPLGEEPSPGEDATMLPRIRPRQSSLATRRLQRARKLSRRQRQCSPSQTGPCPSKPDASSSGPDATAPEATQGARSTIELSDIVNDVLGAPGAGARRVRHRLRTRLQRRYVTMTRTPDTIAPDGAPGIIPIYDVNRVKLGSNSVTLPGIAERLLIDDGVAIGHPDFISKTIAKLGLGAVGIADAQGVGFTCASDVCQSRPAGQWALPVNVAGTILPVRQGAPVGVVDWFVRTADATTFHAEVSDQQLADYTLHGHLLDTRKVDNALAGVANINNAATRAEVARCAKMNLRKYDLSYLYAKLMYYGMIADVHAALAQPINMQMNGLPNVDLHWTNIEAVDFGVEAMRELCTSNRISLMDGIDFTDDDRHFLTWIATAQQPFAQGNMLRTADGMHVRFEAIDLQVVSKRAAPIGNVQNVPITGQTAYAFCLKLATARNEMDDFHKGMMAAMELTGTRLMDTGAPNGARRYRVLRPDYSPRELLLPKPVGFNPMLRLLGMLPTHVQSPDKKLEIDAWLSANLRQRVGTIVLYNAILSAGVSTVLNEMSIQTQDVIAYLTGNIPHPNLRTLLSSSANWSSAHGGGLIPRYARRIFVQAFGMSAGLSVWHPDHWIGQEGSVPDAGQIYAMAFDNSQTLRYFSLLCLLAFIIVIPIAWGISQQGVKVNFKDEVVLNALPQNNGYSSMAGSTAWDTTKSSNQPWRLVPYGVASINAITQHFQVVGIGLNMDTAQTAPQGTTYWNHNVILDGANFAFNADLHVIEPASFTTYLFNDATIRAPRITQDVLGGAAAVIQLSVLTEVASAGFLVAPLPPSVTAVGNVDLDFTNL</sequence>
<feature type="compositionally biased region" description="Polar residues" evidence="1">
    <location>
        <begin position="319"/>
        <end position="338"/>
    </location>
</feature>
<feature type="compositionally biased region" description="Basic residues" evidence="1">
    <location>
        <begin position="305"/>
        <end position="317"/>
    </location>
</feature>
<feature type="transmembrane region" description="Helical" evidence="2">
    <location>
        <begin position="910"/>
        <end position="929"/>
    </location>
</feature>
<accession>A0A7H1D331</accession>
<evidence type="ECO:0000313" key="3">
    <source>
        <dbReference type="EMBL" id="QNS31035.1"/>
    </source>
</evidence>
<reference evidence="3" key="1">
    <citation type="submission" date="2019-11" db="EMBL/GenBank/DDBJ databases">
        <title>Complexity of the virome associated to tospovirus-transmitting thrips species.</title>
        <authorList>
            <person name="Chiapello M."/>
            <person name="Bosco L."/>
            <person name="Ciuffo M."/>
            <person name="Ottati S."/>
            <person name="Vallino M."/>
            <person name="Salem N."/>
            <person name="Rosa C."/>
            <person name="Tavella L."/>
            <person name="Turina M."/>
        </authorList>
    </citation>
    <scope>NUCLEOTIDE SEQUENCE</scope>
    <source>
        <strain evidence="3">THR-E_DN24095</strain>
    </source>
</reference>
<feature type="compositionally biased region" description="Low complexity" evidence="1">
    <location>
        <begin position="217"/>
        <end position="233"/>
    </location>
</feature>
<protein>
    <submittedName>
        <fullName evidence="3">Uncharacterized protein</fullName>
    </submittedName>
</protein>
<proteinExistence type="predicted"/>
<dbReference type="EMBL" id="MN764138">
    <property type="protein sequence ID" value="QNS31035.1"/>
    <property type="molecule type" value="Genomic_RNA"/>
</dbReference>
<feature type="compositionally biased region" description="Low complexity" evidence="1">
    <location>
        <begin position="159"/>
        <end position="170"/>
    </location>
</feature>
<evidence type="ECO:0000256" key="1">
    <source>
        <dbReference type="SAM" id="MobiDB-lite"/>
    </source>
</evidence>
<evidence type="ECO:0000256" key="2">
    <source>
        <dbReference type="SAM" id="Phobius"/>
    </source>
</evidence>
<keyword evidence="2" id="KW-0472">Membrane</keyword>